<feature type="region of interest" description="Disordered" evidence="1">
    <location>
        <begin position="149"/>
        <end position="171"/>
    </location>
</feature>
<protein>
    <submittedName>
        <fullName evidence="2">Uncharacterized protein</fullName>
    </submittedName>
</protein>
<evidence type="ECO:0000256" key="1">
    <source>
        <dbReference type="SAM" id="MobiDB-lite"/>
    </source>
</evidence>
<feature type="compositionally biased region" description="Polar residues" evidence="1">
    <location>
        <begin position="149"/>
        <end position="163"/>
    </location>
</feature>
<dbReference type="PANTHER" id="PTHR46050">
    <property type="entry name" value="TPR REPEAT-CONTAINING THIOREDOXIN"/>
    <property type="match status" value="1"/>
</dbReference>
<evidence type="ECO:0000313" key="2">
    <source>
        <dbReference type="EMBL" id="KAF2576069.1"/>
    </source>
</evidence>
<proteinExistence type="predicted"/>
<gene>
    <name evidence="2" type="ORF">F2Q70_00006381</name>
</gene>
<dbReference type="PANTHER" id="PTHR46050:SF19">
    <property type="entry name" value="GENOME ASSEMBLY, CHROMOSOME: A10"/>
    <property type="match status" value="1"/>
</dbReference>
<dbReference type="GO" id="GO:0005737">
    <property type="term" value="C:cytoplasm"/>
    <property type="evidence" value="ECO:0007669"/>
    <property type="project" value="TreeGrafter"/>
</dbReference>
<feature type="region of interest" description="Disordered" evidence="1">
    <location>
        <begin position="27"/>
        <end position="48"/>
    </location>
</feature>
<feature type="compositionally biased region" description="Polar residues" evidence="1">
    <location>
        <begin position="32"/>
        <end position="48"/>
    </location>
</feature>
<organism evidence="2">
    <name type="scientific">Brassica cretica</name>
    <name type="common">Mustard</name>
    <dbReference type="NCBI Taxonomy" id="69181"/>
    <lineage>
        <taxon>Eukaryota</taxon>
        <taxon>Viridiplantae</taxon>
        <taxon>Streptophyta</taxon>
        <taxon>Embryophyta</taxon>
        <taxon>Tracheophyta</taxon>
        <taxon>Spermatophyta</taxon>
        <taxon>Magnoliopsida</taxon>
        <taxon>eudicotyledons</taxon>
        <taxon>Gunneridae</taxon>
        <taxon>Pentapetalae</taxon>
        <taxon>rosids</taxon>
        <taxon>malvids</taxon>
        <taxon>Brassicales</taxon>
        <taxon>Brassicaceae</taxon>
        <taxon>Brassiceae</taxon>
        <taxon>Brassica</taxon>
    </lineage>
</organism>
<sequence>MAENQAEKRSRRGLLGFVFGRRGLWSKKCTADNGNKTPMRSSNASAPCTSNIQFTKSPGNELNSKKLQEYKVLPEPIQNQTQTQIQRPISKPLSIQYPNNNPGPVQQQARKVVPRESIGLSGELESMIMDNQKAKGMMFGSLGNLKQPGTTAVGNQTTVQNSGYGRKTMEGERQTPGLRLGAEIHPLSSQIDAREQPIILRFDGKDSGDLIEALHSSEKRWISLEEKTEAKLFSEARESIKK</sequence>
<name>A0A8S9J2R3_BRACR</name>
<dbReference type="AlphaFoldDB" id="A0A8S9J2R3"/>
<dbReference type="EMBL" id="QGKY02001015">
    <property type="protein sequence ID" value="KAF2576069.1"/>
    <property type="molecule type" value="Genomic_DNA"/>
</dbReference>
<accession>A0A8S9J2R3</accession>
<reference evidence="2" key="1">
    <citation type="submission" date="2019-12" db="EMBL/GenBank/DDBJ databases">
        <title>Genome sequencing and annotation of Brassica cretica.</title>
        <authorList>
            <person name="Studholme D.J."/>
            <person name="Sarris P.F."/>
        </authorList>
    </citation>
    <scope>NUCLEOTIDE SEQUENCE</scope>
    <source>
        <strain evidence="2">PFS-102/07</strain>
        <tissue evidence="2">Leaf</tissue>
    </source>
</reference>
<dbReference type="InterPro" id="IPR044534">
    <property type="entry name" value="TTL1-4"/>
</dbReference>
<comment type="caution">
    <text evidence="2">The sequence shown here is derived from an EMBL/GenBank/DDBJ whole genome shotgun (WGS) entry which is preliminary data.</text>
</comment>